<evidence type="ECO:0000313" key="3">
    <source>
        <dbReference type="EMBL" id="CAG7730349.1"/>
    </source>
</evidence>
<comment type="caution">
    <text evidence="3">The sequence shown here is derived from an EMBL/GenBank/DDBJ whole genome shotgun (WGS) entry which is preliminary data.</text>
</comment>
<evidence type="ECO:0000256" key="1">
    <source>
        <dbReference type="SAM" id="MobiDB-lite"/>
    </source>
</evidence>
<keyword evidence="4" id="KW-1185">Reference proteome</keyword>
<gene>
    <name evidence="3" type="ORF">AFUS01_LOCUS18998</name>
</gene>
<dbReference type="PANTHER" id="PTHR36766">
    <property type="entry name" value="PLANT BROAD-SPECTRUM MILDEW RESISTANCE PROTEIN RPW8"/>
    <property type="match status" value="1"/>
</dbReference>
<dbReference type="OrthoDB" id="7617259at2759"/>
<organism evidence="3 4">
    <name type="scientific">Allacma fusca</name>
    <dbReference type="NCBI Taxonomy" id="39272"/>
    <lineage>
        <taxon>Eukaryota</taxon>
        <taxon>Metazoa</taxon>
        <taxon>Ecdysozoa</taxon>
        <taxon>Arthropoda</taxon>
        <taxon>Hexapoda</taxon>
        <taxon>Collembola</taxon>
        <taxon>Symphypleona</taxon>
        <taxon>Sminthuridae</taxon>
        <taxon>Allacma</taxon>
    </lineage>
</organism>
<name>A0A8J2K324_9HEXA</name>
<dbReference type="GO" id="GO:0043531">
    <property type="term" value="F:ADP binding"/>
    <property type="evidence" value="ECO:0007669"/>
    <property type="project" value="InterPro"/>
</dbReference>
<feature type="compositionally biased region" description="Polar residues" evidence="1">
    <location>
        <begin position="18"/>
        <end position="28"/>
    </location>
</feature>
<sequence length="765" mass="85720">MKKLGDLGNQKSMEAEGTQPNFPGTKSYQKPHDLYNKAPKEMTKGAETSQPSSFSGAFPSSSDLFSRTANKPVPTSASHSDASAMLPMSKKITAIHQPASPQPISFNIKNSIRTFTGREGVIQKLHETLQQKDTKPGVPSQIVLLTGMGGIGKTETVRKYIELYSEKHYYHTIWIDAKDYTTTMTCFHTLGRAIESIDEGMDLADLIVDQNVEKYIYNFICTKPCLIIFDNVSEIRNAFISLLLPKILQQGLTLPTVIVTSRSRNLYNLPTIQLEGFTQEECYSLLKQELNFREDETFSDNVEYIANMSEGHPLILQQVISLVGEQKTIPGRSLSTFDSDLRSVSNQFYRDTKSLKILPADSSNGQSLFTTFTNILYALESWFVKTQYDSIINCLNTIALLSPGKIPTLLLERLREESAETSGTVADSLKMLHELNLITVGDSFCKMHRAVQTIVLIASPTGLTPKLVETVTVKFCKFLESMPAAAEYATAVLSIGASFFVKAEIEFLEEYRIKFLGILNSKLEEAGLDALSNFNSRPIVRRLNDRQTKTVGSSMNYHVIQKTMLYFIYKGIQINEHVPPEVEFESNELDSVSVIKASEPSLNISIDTQDGDSPRSFISDPQDDTFSGKRGRDLEELLTRHLSELRDYGDSFPFHTLIWNLLQKICAKMMYPDNVADELMTSSVLTKFQFKNIKRQRLDWNKTEIIFGVVLKYEAISPLISALVTTGNLAVLELIEKHAKQFDPKDPISVVAISDAEITYSTNDG</sequence>
<dbReference type="EMBL" id="CAJVCH010192756">
    <property type="protein sequence ID" value="CAG7730349.1"/>
    <property type="molecule type" value="Genomic_DNA"/>
</dbReference>
<evidence type="ECO:0000259" key="2">
    <source>
        <dbReference type="Pfam" id="PF00931"/>
    </source>
</evidence>
<protein>
    <recommendedName>
        <fullName evidence="2">NB-ARC domain-containing protein</fullName>
    </recommendedName>
</protein>
<feature type="domain" description="NB-ARC" evidence="2">
    <location>
        <begin position="120"/>
        <end position="291"/>
    </location>
</feature>
<dbReference type="Proteomes" id="UP000708208">
    <property type="component" value="Unassembled WGS sequence"/>
</dbReference>
<reference evidence="3" key="1">
    <citation type="submission" date="2021-06" db="EMBL/GenBank/DDBJ databases">
        <authorList>
            <person name="Hodson N. C."/>
            <person name="Mongue J. A."/>
            <person name="Jaron S. K."/>
        </authorList>
    </citation>
    <scope>NUCLEOTIDE SEQUENCE</scope>
</reference>
<evidence type="ECO:0000313" key="4">
    <source>
        <dbReference type="Proteomes" id="UP000708208"/>
    </source>
</evidence>
<proteinExistence type="predicted"/>
<dbReference type="Pfam" id="PF00931">
    <property type="entry name" value="NB-ARC"/>
    <property type="match status" value="1"/>
</dbReference>
<dbReference type="AlphaFoldDB" id="A0A8J2K324"/>
<feature type="region of interest" description="Disordered" evidence="1">
    <location>
        <begin position="1"/>
        <end position="82"/>
    </location>
</feature>
<dbReference type="InterPro" id="IPR002182">
    <property type="entry name" value="NB-ARC"/>
</dbReference>
<feature type="compositionally biased region" description="Basic and acidic residues" evidence="1">
    <location>
        <begin position="30"/>
        <end position="44"/>
    </location>
</feature>
<feature type="compositionally biased region" description="Polar residues" evidence="1">
    <location>
        <begin position="63"/>
        <end position="81"/>
    </location>
</feature>
<feature type="compositionally biased region" description="Low complexity" evidence="1">
    <location>
        <begin position="49"/>
        <end position="62"/>
    </location>
</feature>
<accession>A0A8J2K324</accession>